<gene>
    <name evidence="1" type="ORF">GKZ28_17780</name>
</gene>
<dbReference type="Proteomes" id="UP000656077">
    <property type="component" value="Unassembled WGS sequence"/>
</dbReference>
<sequence length="65" mass="7388">MEIAKSKIKLIIDTANSSNMVQAIQTTSKFSIRYPKETVDEYVSLGLKTIYVRPLTPMGYAAKFW</sequence>
<name>A0A964RPZ7_9CLOT</name>
<protein>
    <submittedName>
        <fullName evidence="1">Uncharacterized protein</fullName>
    </submittedName>
</protein>
<dbReference type="RefSeq" id="WP_160360245.1">
    <property type="nucleotide sequence ID" value="NZ_WSRQ01000033.1"/>
</dbReference>
<evidence type="ECO:0000313" key="1">
    <source>
        <dbReference type="EMBL" id="MVX65535.1"/>
    </source>
</evidence>
<accession>A0A964RPZ7</accession>
<proteinExistence type="predicted"/>
<comment type="caution">
    <text evidence="1">The sequence shown here is derived from an EMBL/GenBank/DDBJ whole genome shotgun (WGS) entry which is preliminary data.</text>
</comment>
<organism evidence="1 2">
    <name type="scientific">Clostridium chromiireducens</name>
    <dbReference type="NCBI Taxonomy" id="225345"/>
    <lineage>
        <taxon>Bacteria</taxon>
        <taxon>Bacillati</taxon>
        <taxon>Bacillota</taxon>
        <taxon>Clostridia</taxon>
        <taxon>Eubacteriales</taxon>
        <taxon>Clostridiaceae</taxon>
        <taxon>Clostridium</taxon>
    </lineage>
</organism>
<dbReference type="AlphaFoldDB" id="A0A964RPZ7"/>
<evidence type="ECO:0000313" key="2">
    <source>
        <dbReference type="Proteomes" id="UP000656077"/>
    </source>
</evidence>
<dbReference type="EMBL" id="WSRQ01000033">
    <property type="protein sequence ID" value="MVX65535.1"/>
    <property type="molecule type" value="Genomic_DNA"/>
</dbReference>
<reference evidence="1" key="1">
    <citation type="submission" date="2019-12" db="EMBL/GenBank/DDBJ databases">
        <title>Microbes associate with the intestines of laboratory mice.</title>
        <authorList>
            <person name="Navarre W."/>
            <person name="Wong E."/>
        </authorList>
    </citation>
    <scope>NUCLEOTIDE SEQUENCE</scope>
    <source>
        <strain evidence="1">NM79_F5</strain>
    </source>
</reference>